<dbReference type="Gene3D" id="2.120.10.80">
    <property type="entry name" value="Kelch-type beta propeller"/>
    <property type="match status" value="1"/>
</dbReference>
<keyword evidence="1" id="KW-0880">Kelch repeat</keyword>
<dbReference type="AlphaFoldDB" id="L8Y5P1"/>
<feature type="non-terminal residue" evidence="4">
    <location>
        <position position="1"/>
    </location>
</feature>
<proteinExistence type="predicted"/>
<dbReference type="PROSITE" id="PS50097">
    <property type="entry name" value="BTB"/>
    <property type="match status" value="1"/>
</dbReference>
<feature type="domain" description="BTB" evidence="3">
    <location>
        <begin position="1"/>
        <end position="63"/>
    </location>
</feature>
<evidence type="ECO:0000313" key="5">
    <source>
        <dbReference type="Proteomes" id="UP000011518"/>
    </source>
</evidence>
<dbReference type="InterPro" id="IPR006652">
    <property type="entry name" value="Kelch_1"/>
</dbReference>
<keyword evidence="5" id="KW-1185">Reference proteome</keyword>
<dbReference type="Pfam" id="PF00651">
    <property type="entry name" value="BTB"/>
    <property type="match status" value="1"/>
</dbReference>
<dbReference type="Gene3D" id="1.25.40.420">
    <property type="match status" value="1"/>
</dbReference>
<dbReference type="Proteomes" id="UP000011518">
    <property type="component" value="Unassembled WGS sequence"/>
</dbReference>
<dbReference type="InParanoid" id="L8Y5P1"/>
<organism evidence="4 5">
    <name type="scientific">Tupaia chinensis</name>
    <name type="common">Chinese tree shrew</name>
    <name type="synonym">Tupaia belangeri chinensis</name>
    <dbReference type="NCBI Taxonomy" id="246437"/>
    <lineage>
        <taxon>Eukaryota</taxon>
        <taxon>Metazoa</taxon>
        <taxon>Chordata</taxon>
        <taxon>Craniata</taxon>
        <taxon>Vertebrata</taxon>
        <taxon>Euteleostomi</taxon>
        <taxon>Mammalia</taxon>
        <taxon>Eutheria</taxon>
        <taxon>Euarchontoglires</taxon>
        <taxon>Scandentia</taxon>
        <taxon>Tupaiidae</taxon>
        <taxon>Tupaia</taxon>
    </lineage>
</organism>
<sequence>QIGDHKFSAHRIVLAASIPYFHAMFTNDMMECKQDEIVMQGMDPSALEALINFAYNGNLAIDQQNVQSLLMGASFLQLQSIKDACCTFLRERYDREQRGPCLPELLSNIRLPLCRPQFLSDRVQQDDLVRCCHKCRDLVDEAKDYHLMPERRPHVPAFRTRPRCCTSIAGLIYAVGGLNSAANFYAGDSLNVVEVFDPIANHWEKCHPMTTARSRVGVAVVNGLLYAIGGYDGQLRLSTVEAYNPETDTWARVGSMNSKRSAMGTVVLDGQIYVCGGYDGNSSLNSVETYSPETDK</sequence>
<name>L8Y5P1_TUPCH</name>
<dbReference type="PANTHER" id="PTHR24412">
    <property type="entry name" value="KELCH PROTEIN"/>
    <property type="match status" value="1"/>
</dbReference>
<dbReference type="SUPFAM" id="SSF117281">
    <property type="entry name" value="Kelch motif"/>
    <property type="match status" value="1"/>
</dbReference>
<dbReference type="SMART" id="SM00612">
    <property type="entry name" value="Kelch"/>
    <property type="match status" value="3"/>
</dbReference>
<protein>
    <submittedName>
        <fullName evidence="4">Kelch-like protein 18</fullName>
    </submittedName>
</protein>
<evidence type="ECO:0000256" key="2">
    <source>
        <dbReference type="ARBA" id="ARBA00022737"/>
    </source>
</evidence>
<dbReference type="InterPro" id="IPR000210">
    <property type="entry name" value="BTB/POZ_dom"/>
</dbReference>
<dbReference type="InterPro" id="IPR015915">
    <property type="entry name" value="Kelch-typ_b-propeller"/>
</dbReference>
<dbReference type="Pfam" id="PF01344">
    <property type="entry name" value="Kelch_1"/>
    <property type="match status" value="3"/>
</dbReference>
<dbReference type="PANTHER" id="PTHR24412:SF497">
    <property type="entry name" value="KELCH-LIKE PROTEIN 18"/>
    <property type="match status" value="1"/>
</dbReference>
<evidence type="ECO:0000256" key="1">
    <source>
        <dbReference type="ARBA" id="ARBA00022441"/>
    </source>
</evidence>
<reference evidence="5" key="2">
    <citation type="journal article" date="2013" name="Nat. Commun.">
        <title>Genome of the Chinese tree shrew.</title>
        <authorList>
            <person name="Fan Y."/>
            <person name="Huang Z.Y."/>
            <person name="Cao C.C."/>
            <person name="Chen C.S."/>
            <person name="Chen Y.X."/>
            <person name="Fan D.D."/>
            <person name="He J."/>
            <person name="Hou H.L."/>
            <person name="Hu L."/>
            <person name="Hu X.T."/>
            <person name="Jiang X.T."/>
            <person name="Lai R."/>
            <person name="Lang Y.S."/>
            <person name="Liang B."/>
            <person name="Liao S.G."/>
            <person name="Mu D."/>
            <person name="Ma Y.Y."/>
            <person name="Niu Y.Y."/>
            <person name="Sun X.Q."/>
            <person name="Xia J.Q."/>
            <person name="Xiao J."/>
            <person name="Xiong Z.Q."/>
            <person name="Xu L."/>
            <person name="Yang L."/>
            <person name="Zhang Y."/>
            <person name="Zhao W."/>
            <person name="Zhao X.D."/>
            <person name="Zheng Y.T."/>
            <person name="Zhou J.M."/>
            <person name="Zhu Y.B."/>
            <person name="Zhang G.J."/>
            <person name="Wang J."/>
            <person name="Yao Y.G."/>
        </authorList>
    </citation>
    <scope>NUCLEOTIDE SEQUENCE [LARGE SCALE GENOMIC DNA]</scope>
</reference>
<dbReference type="EMBL" id="KB369979">
    <property type="protein sequence ID" value="ELV09686.1"/>
    <property type="molecule type" value="Genomic_DNA"/>
</dbReference>
<dbReference type="SUPFAM" id="SSF54695">
    <property type="entry name" value="POZ domain"/>
    <property type="match status" value="1"/>
</dbReference>
<dbReference type="FunCoup" id="L8Y5P1">
    <property type="interactions" value="1538"/>
</dbReference>
<accession>L8Y5P1</accession>
<dbReference type="InterPro" id="IPR011333">
    <property type="entry name" value="SKP1/BTB/POZ_sf"/>
</dbReference>
<dbReference type="eggNOG" id="KOG4441">
    <property type="taxonomic scope" value="Eukaryota"/>
</dbReference>
<keyword evidence="2" id="KW-0677">Repeat</keyword>
<evidence type="ECO:0000259" key="3">
    <source>
        <dbReference type="PROSITE" id="PS50097"/>
    </source>
</evidence>
<reference evidence="5" key="1">
    <citation type="submission" date="2012-07" db="EMBL/GenBank/DDBJ databases">
        <title>Genome of the Chinese tree shrew, a rising model animal genetically related to primates.</title>
        <authorList>
            <person name="Zhang G."/>
            <person name="Fan Y."/>
            <person name="Yao Y."/>
            <person name="Huang Z."/>
        </authorList>
    </citation>
    <scope>NUCLEOTIDE SEQUENCE [LARGE SCALE GENOMIC DNA]</scope>
</reference>
<gene>
    <name evidence="4" type="ORF">TREES_T100002436</name>
</gene>
<dbReference type="Gene3D" id="3.30.710.10">
    <property type="entry name" value="Potassium Channel Kv1.1, Chain A"/>
    <property type="match status" value="1"/>
</dbReference>
<evidence type="ECO:0000313" key="4">
    <source>
        <dbReference type="EMBL" id="ELV09686.1"/>
    </source>
</evidence>
<dbReference type="STRING" id="246437.L8Y5P1"/>
<dbReference type="SMART" id="SM00225">
    <property type="entry name" value="BTB"/>
    <property type="match status" value="1"/>
</dbReference>